<protein>
    <submittedName>
        <fullName evidence="1">Uncharacterized protein</fullName>
    </submittedName>
</protein>
<comment type="caution">
    <text evidence="1">The sequence shown here is derived from an EMBL/GenBank/DDBJ whole genome shotgun (WGS) entry which is preliminary data.</text>
</comment>
<gene>
    <name evidence="1" type="ORF">Scep_021976</name>
</gene>
<name>A0AAP0I0M3_9MAGN</name>
<accession>A0AAP0I0M3</accession>
<evidence type="ECO:0000313" key="2">
    <source>
        <dbReference type="Proteomes" id="UP001419268"/>
    </source>
</evidence>
<dbReference type="AlphaFoldDB" id="A0AAP0I0M3"/>
<organism evidence="1 2">
    <name type="scientific">Stephania cephalantha</name>
    <dbReference type="NCBI Taxonomy" id="152367"/>
    <lineage>
        <taxon>Eukaryota</taxon>
        <taxon>Viridiplantae</taxon>
        <taxon>Streptophyta</taxon>
        <taxon>Embryophyta</taxon>
        <taxon>Tracheophyta</taxon>
        <taxon>Spermatophyta</taxon>
        <taxon>Magnoliopsida</taxon>
        <taxon>Ranunculales</taxon>
        <taxon>Menispermaceae</taxon>
        <taxon>Menispermoideae</taxon>
        <taxon>Cissampelideae</taxon>
        <taxon>Stephania</taxon>
    </lineage>
</organism>
<dbReference type="Proteomes" id="UP001419268">
    <property type="component" value="Unassembled WGS sequence"/>
</dbReference>
<sequence>MQCENKDSSICVAVIKIQHWPCLRMAKAMLGHASSKAVRLPWLRFKFQESERVNNMSGKQDSGQGSSSRDGFLCYDLITFERLTKRIERQSDQIAQLLALVQA</sequence>
<keyword evidence="2" id="KW-1185">Reference proteome</keyword>
<evidence type="ECO:0000313" key="1">
    <source>
        <dbReference type="EMBL" id="KAK9105132.1"/>
    </source>
</evidence>
<dbReference type="EMBL" id="JBBNAG010000009">
    <property type="protein sequence ID" value="KAK9105132.1"/>
    <property type="molecule type" value="Genomic_DNA"/>
</dbReference>
<reference evidence="1 2" key="1">
    <citation type="submission" date="2024-01" db="EMBL/GenBank/DDBJ databases">
        <title>Genome assemblies of Stephania.</title>
        <authorList>
            <person name="Yang L."/>
        </authorList>
    </citation>
    <scope>NUCLEOTIDE SEQUENCE [LARGE SCALE GENOMIC DNA]</scope>
    <source>
        <strain evidence="1">JXDWG</strain>
        <tissue evidence="1">Leaf</tissue>
    </source>
</reference>
<proteinExistence type="predicted"/>